<keyword evidence="9" id="KW-1185">Reference proteome</keyword>
<keyword evidence="3 6" id="KW-0812">Transmembrane</keyword>
<dbReference type="InterPro" id="IPR035681">
    <property type="entry name" value="ComA-like_MBL"/>
</dbReference>
<protein>
    <submittedName>
        <fullName evidence="8">Competence protein ComEC</fullName>
    </submittedName>
</protein>
<feature type="transmembrane region" description="Helical" evidence="6">
    <location>
        <begin position="236"/>
        <end position="254"/>
    </location>
</feature>
<keyword evidence="2" id="KW-1003">Cell membrane</keyword>
<comment type="subcellular location">
    <subcellularLocation>
        <location evidence="1">Cell membrane</location>
        <topology evidence="1">Multi-pass membrane protein</topology>
    </subcellularLocation>
</comment>
<feature type="transmembrane region" description="Helical" evidence="6">
    <location>
        <begin position="12"/>
        <end position="37"/>
    </location>
</feature>
<gene>
    <name evidence="8" type="ORF">J2S45_001253</name>
</gene>
<dbReference type="CDD" id="cd07731">
    <property type="entry name" value="ComA-like_MBL-fold"/>
    <property type="match status" value="1"/>
</dbReference>
<dbReference type="InterPro" id="IPR036866">
    <property type="entry name" value="RibonucZ/Hydroxyglut_hydro"/>
</dbReference>
<feature type="transmembrane region" description="Helical" evidence="6">
    <location>
        <begin position="362"/>
        <end position="388"/>
    </location>
</feature>
<evidence type="ECO:0000256" key="5">
    <source>
        <dbReference type="ARBA" id="ARBA00023136"/>
    </source>
</evidence>
<feature type="transmembrane region" description="Helical" evidence="6">
    <location>
        <begin position="281"/>
        <end position="297"/>
    </location>
</feature>
<dbReference type="InterPro" id="IPR004477">
    <property type="entry name" value="ComEC_N"/>
</dbReference>
<proteinExistence type="predicted"/>
<accession>A0ABT9PJK4</accession>
<evidence type="ECO:0000259" key="7">
    <source>
        <dbReference type="SMART" id="SM00849"/>
    </source>
</evidence>
<evidence type="ECO:0000256" key="3">
    <source>
        <dbReference type="ARBA" id="ARBA00022692"/>
    </source>
</evidence>
<feature type="transmembrane region" description="Helical" evidence="6">
    <location>
        <begin position="334"/>
        <end position="355"/>
    </location>
</feature>
<feature type="domain" description="Metallo-beta-lactamase" evidence="7">
    <location>
        <begin position="486"/>
        <end position="647"/>
    </location>
</feature>
<keyword evidence="5 6" id="KW-0472">Membrane</keyword>
<evidence type="ECO:0000256" key="6">
    <source>
        <dbReference type="SAM" id="Phobius"/>
    </source>
</evidence>
<dbReference type="Pfam" id="PF03772">
    <property type="entry name" value="Competence"/>
    <property type="match status" value="1"/>
</dbReference>
<feature type="transmembrane region" description="Helical" evidence="6">
    <location>
        <begin position="451"/>
        <end position="469"/>
    </location>
</feature>
<dbReference type="Proteomes" id="UP001230145">
    <property type="component" value="Unassembled WGS sequence"/>
</dbReference>
<reference evidence="8 9" key="1">
    <citation type="submission" date="2023-07" db="EMBL/GenBank/DDBJ databases">
        <title>Sequencing the genomes of 1000 actinobacteria strains.</title>
        <authorList>
            <person name="Klenk H.-P."/>
        </authorList>
    </citation>
    <scope>NUCLEOTIDE SEQUENCE [LARGE SCALE GENOMIC DNA]</scope>
    <source>
        <strain evidence="8 9">DSM 19515</strain>
    </source>
</reference>
<feature type="transmembrane region" description="Helical" evidence="6">
    <location>
        <begin position="43"/>
        <end position="65"/>
    </location>
</feature>
<evidence type="ECO:0000313" key="8">
    <source>
        <dbReference type="EMBL" id="MDP9832574.1"/>
    </source>
</evidence>
<dbReference type="Gene3D" id="3.60.15.10">
    <property type="entry name" value="Ribonuclease Z/Hydroxyacylglutathione hydrolase-like"/>
    <property type="match status" value="1"/>
</dbReference>
<comment type="caution">
    <text evidence="8">The sequence shown here is derived from an EMBL/GenBank/DDBJ whole genome shotgun (WGS) entry which is preliminary data.</text>
</comment>
<evidence type="ECO:0000256" key="2">
    <source>
        <dbReference type="ARBA" id="ARBA00022475"/>
    </source>
</evidence>
<organism evidence="8 9">
    <name type="scientific">Trueperella abortisuis</name>
    <dbReference type="NCBI Taxonomy" id="445930"/>
    <lineage>
        <taxon>Bacteria</taxon>
        <taxon>Bacillati</taxon>
        <taxon>Actinomycetota</taxon>
        <taxon>Actinomycetes</taxon>
        <taxon>Actinomycetales</taxon>
        <taxon>Actinomycetaceae</taxon>
        <taxon>Trueperella</taxon>
    </lineage>
</organism>
<evidence type="ECO:0000313" key="9">
    <source>
        <dbReference type="Proteomes" id="UP001230145"/>
    </source>
</evidence>
<keyword evidence="4 6" id="KW-1133">Transmembrane helix</keyword>
<dbReference type="Pfam" id="PF00753">
    <property type="entry name" value="Lactamase_B"/>
    <property type="match status" value="1"/>
</dbReference>
<dbReference type="SUPFAM" id="SSF56281">
    <property type="entry name" value="Metallo-hydrolase/oxidoreductase"/>
    <property type="match status" value="1"/>
</dbReference>
<evidence type="ECO:0000256" key="4">
    <source>
        <dbReference type="ARBA" id="ARBA00022989"/>
    </source>
</evidence>
<dbReference type="InterPro" id="IPR052159">
    <property type="entry name" value="Competence_DNA_uptake"/>
</dbReference>
<feature type="transmembrane region" description="Helical" evidence="6">
    <location>
        <begin position="424"/>
        <end position="444"/>
    </location>
</feature>
<dbReference type="EMBL" id="JAUSQL010000001">
    <property type="protein sequence ID" value="MDP9832574.1"/>
    <property type="molecule type" value="Genomic_DNA"/>
</dbReference>
<name>A0ABT9PJK4_9ACTO</name>
<feature type="transmembrane region" description="Helical" evidence="6">
    <location>
        <begin position="211"/>
        <end position="230"/>
    </location>
</feature>
<dbReference type="PANTHER" id="PTHR30619">
    <property type="entry name" value="DNA INTERNALIZATION/COMPETENCE PROTEIN COMEC/REC2"/>
    <property type="match status" value="1"/>
</dbReference>
<dbReference type="RefSeq" id="WP_307634861.1">
    <property type="nucleotide sequence ID" value="NZ_JAUSQL010000001.1"/>
</dbReference>
<dbReference type="NCBIfam" id="TIGR00360">
    <property type="entry name" value="ComEC_N-term"/>
    <property type="match status" value="1"/>
</dbReference>
<dbReference type="InterPro" id="IPR001279">
    <property type="entry name" value="Metallo-B-lactamas"/>
</dbReference>
<dbReference type="SMART" id="SM00849">
    <property type="entry name" value="Lactamase_B"/>
    <property type="match status" value="1"/>
</dbReference>
<sequence length="717" mass="75655">MQDFRLLVPAGVVWAMAILAPDYLVLGLAALLVTLAGTLRRNWFATIVGVALIAASMCGTADALVRESDAVRRVIGEDVQVSGTIERHPKASGGRYGVMARIETVARWEPGKPSGPTMSSQAILYLRWEGERLERGTRFVARGRMSADGLEAASIEVLSTPATGRLRSLLREAVADRPWHAQLIPGVVVGDDTGLPQHVSEQMRVLSLSHLTAVSGAHVSLAIAVVLGAVGRRRPLMAGMLALVSLAGLVELVGPEASVLRAGYMGVLMCVAIALRRRSNALPLLSATIIGVSLLDLELARSLGFQLSALATLAIIVFSYPLQRRLAEHLPGPIADVVSISLIAAIATAPPLLAIQERASMWGILANALVAPVVAPLTIGGMVGALLLPVAPWLAAPILRACEACTWWMAKVTSLLIALPGSSLPTFAVLAANLVFLIALLLGLAFGGVRVILGAAAVLAFAAIVSGLVPQRGAGDWEAIQCDVGQGSAFLGRTQAGVVLVDVGPEGANIPACLQLAGVTRIDLLIISHFDADHVRGLKDVLDAAEVGEVWYSSNLYHVYNSSWALDLLDRRGIEHRPVGYGQSAGGIRVVGPRSVIGTDDSTNADSLVVEMTTPSHRILILADAPGERQLALRSEVEDIDVVVAGHHGARDQSRELAEQVRAAVTIFSVGKDNTYGHPTREALQIWHAPIQVRTDLCGPIVLRAAEVASGCRMDVE</sequence>
<dbReference type="PANTHER" id="PTHR30619:SF1">
    <property type="entry name" value="RECOMBINATION PROTEIN 2"/>
    <property type="match status" value="1"/>
</dbReference>
<evidence type="ECO:0000256" key="1">
    <source>
        <dbReference type="ARBA" id="ARBA00004651"/>
    </source>
</evidence>